<organism evidence="1 2">
    <name type="scientific">Brachionus plicatilis</name>
    <name type="common">Marine rotifer</name>
    <name type="synonym">Brachionus muelleri</name>
    <dbReference type="NCBI Taxonomy" id="10195"/>
    <lineage>
        <taxon>Eukaryota</taxon>
        <taxon>Metazoa</taxon>
        <taxon>Spiralia</taxon>
        <taxon>Gnathifera</taxon>
        <taxon>Rotifera</taxon>
        <taxon>Eurotatoria</taxon>
        <taxon>Monogononta</taxon>
        <taxon>Pseudotrocha</taxon>
        <taxon>Ploima</taxon>
        <taxon>Brachionidae</taxon>
        <taxon>Brachionus</taxon>
    </lineage>
</organism>
<dbReference type="Proteomes" id="UP000276133">
    <property type="component" value="Unassembled WGS sequence"/>
</dbReference>
<dbReference type="EMBL" id="REGN01007350">
    <property type="protein sequence ID" value="RNA06553.1"/>
    <property type="molecule type" value="Genomic_DNA"/>
</dbReference>
<proteinExistence type="predicted"/>
<evidence type="ECO:0000313" key="1">
    <source>
        <dbReference type="EMBL" id="RNA06553.1"/>
    </source>
</evidence>
<sequence length="97" mass="11554">MYNLSKTYKTKTFEFCLPNEMAESTLVPAKFTVSLDDLCKICREMKAFEYFSIKINLSDYRKLPLRRVNKEKSTGHNHLENKHLKRGKINNLIYKYL</sequence>
<comment type="caution">
    <text evidence="1">The sequence shown here is derived from an EMBL/GenBank/DDBJ whole genome shotgun (WGS) entry which is preliminary data.</text>
</comment>
<name>A0A3M7Q5F2_BRAPC</name>
<reference evidence="1 2" key="1">
    <citation type="journal article" date="2018" name="Sci. Rep.">
        <title>Genomic signatures of local adaptation to the degree of environmental predictability in rotifers.</title>
        <authorList>
            <person name="Franch-Gras L."/>
            <person name="Hahn C."/>
            <person name="Garcia-Roger E.M."/>
            <person name="Carmona M.J."/>
            <person name="Serra M."/>
            <person name="Gomez A."/>
        </authorList>
    </citation>
    <scope>NUCLEOTIDE SEQUENCE [LARGE SCALE GENOMIC DNA]</scope>
    <source>
        <strain evidence="1">HYR1</strain>
    </source>
</reference>
<dbReference type="AlphaFoldDB" id="A0A3M7Q5F2"/>
<gene>
    <name evidence="1" type="ORF">BpHYR1_032307</name>
</gene>
<protein>
    <submittedName>
        <fullName evidence="1">Uncharacterized protein</fullName>
    </submittedName>
</protein>
<keyword evidence="2" id="KW-1185">Reference proteome</keyword>
<evidence type="ECO:0000313" key="2">
    <source>
        <dbReference type="Proteomes" id="UP000276133"/>
    </source>
</evidence>
<accession>A0A3M7Q5F2</accession>